<evidence type="ECO:0000259" key="17">
    <source>
        <dbReference type="PROSITE" id="PS50800"/>
    </source>
</evidence>
<feature type="domain" description="PARP alpha-helical" evidence="19">
    <location>
        <begin position="234"/>
        <end position="351"/>
    </location>
</feature>
<keyword evidence="22" id="KW-1185">Reference proteome</keyword>
<dbReference type="InterPro" id="IPR036361">
    <property type="entry name" value="SAP_dom_sf"/>
</dbReference>
<organism evidence="21">
    <name type="scientific">Darwinula stevensoni</name>
    <dbReference type="NCBI Taxonomy" id="69355"/>
    <lineage>
        <taxon>Eukaryota</taxon>
        <taxon>Metazoa</taxon>
        <taxon>Ecdysozoa</taxon>
        <taxon>Arthropoda</taxon>
        <taxon>Crustacea</taxon>
        <taxon>Oligostraca</taxon>
        <taxon>Ostracoda</taxon>
        <taxon>Podocopa</taxon>
        <taxon>Podocopida</taxon>
        <taxon>Darwinulocopina</taxon>
        <taxon>Darwinuloidea</taxon>
        <taxon>Darwinulidae</taxon>
        <taxon>Darwinula</taxon>
    </lineage>
</organism>
<evidence type="ECO:0000256" key="9">
    <source>
        <dbReference type="ARBA" id="ARBA00022771"/>
    </source>
</evidence>
<keyword evidence="11 15" id="KW-0520">NAD</keyword>
<protein>
    <recommendedName>
        <fullName evidence="15">Poly [ADP-ribose] polymerase</fullName>
        <shortName evidence="15">PARP</shortName>
        <ecNumber evidence="15">2.4.2.-</ecNumber>
    </recommendedName>
</protein>
<dbReference type="PROSITE" id="PS51059">
    <property type="entry name" value="PARP_CATALYTIC"/>
    <property type="match status" value="1"/>
</dbReference>
<evidence type="ECO:0000256" key="3">
    <source>
        <dbReference type="ARBA" id="ARBA00004123"/>
    </source>
</evidence>
<dbReference type="PANTHER" id="PTHR10459">
    <property type="entry name" value="DNA LIGASE"/>
    <property type="match status" value="1"/>
</dbReference>
<dbReference type="GO" id="GO:0006302">
    <property type="term" value="P:double-strand break repair"/>
    <property type="evidence" value="ECO:0007669"/>
    <property type="project" value="TreeGrafter"/>
</dbReference>
<feature type="region of interest" description="Disordered" evidence="16">
    <location>
        <begin position="53"/>
        <end position="79"/>
    </location>
</feature>
<dbReference type="InterPro" id="IPR036616">
    <property type="entry name" value="Poly(ADP-ribose)pol_reg_dom_sf"/>
</dbReference>
<dbReference type="CDD" id="cd01437">
    <property type="entry name" value="parp_like"/>
    <property type="match status" value="1"/>
</dbReference>
<keyword evidence="13" id="KW-0539">Nucleus</keyword>
<dbReference type="GO" id="GO:0016779">
    <property type="term" value="F:nucleotidyltransferase activity"/>
    <property type="evidence" value="ECO:0007669"/>
    <property type="project" value="UniProtKB-KW"/>
</dbReference>
<dbReference type="SUPFAM" id="SSF142921">
    <property type="entry name" value="WGR domain-like"/>
    <property type="match status" value="1"/>
</dbReference>
<evidence type="ECO:0000256" key="11">
    <source>
        <dbReference type="ARBA" id="ARBA00023027"/>
    </source>
</evidence>
<keyword evidence="4 15" id="KW-0328">Glycosyltransferase</keyword>
<dbReference type="PROSITE" id="PS50800">
    <property type="entry name" value="SAP"/>
    <property type="match status" value="1"/>
</dbReference>
<dbReference type="GO" id="GO:0008270">
    <property type="term" value="F:zinc ion binding"/>
    <property type="evidence" value="ECO:0007669"/>
    <property type="project" value="UniProtKB-KW"/>
</dbReference>
<keyword evidence="7" id="KW-0479">Metal-binding</keyword>
<dbReference type="FunFam" id="1.20.142.10:FF:000001">
    <property type="entry name" value="Poly [ADP-ribose] polymerase"/>
    <property type="match status" value="1"/>
</dbReference>
<dbReference type="SMART" id="SM00513">
    <property type="entry name" value="SAP"/>
    <property type="match status" value="1"/>
</dbReference>
<comment type="catalytic activity">
    <reaction evidence="2">
        <text>L-glutamyl-[protein] + NAD(+) = 5-O-(ADP-D-ribosyl)-L-glutamyl-[protein] + nicotinamide</text>
        <dbReference type="Rhea" id="RHEA:58224"/>
        <dbReference type="Rhea" id="RHEA-COMP:10208"/>
        <dbReference type="Rhea" id="RHEA-COMP:15089"/>
        <dbReference type="ChEBI" id="CHEBI:17154"/>
        <dbReference type="ChEBI" id="CHEBI:29973"/>
        <dbReference type="ChEBI" id="CHEBI:57540"/>
        <dbReference type="ChEBI" id="CHEBI:142540"/>
    </reaction>
</comment>
<feature type="domain" description="WGR" evidence="20">
    <location>
        <begin position="112"/>
        <end position="205"/>
    </location>
</feature>
<dbReference type="PANTHER" id="PTHR10459:SF66">
    <property type="entry name" value="PROTEIN MONO-ADP-RIBOSYLTRANSFERASE PARP3"/>
    <property type="match status" value="1"/>
</dbReference>
<dbReference type="OrthoDB" id="429950at2759"/>
<gene>
    <name evidence="21" type="ORF">DSTB1V02_LOCUS12399</name>
</gene>
<keyword evidence="6" id="KW-0548">Nucleotidyltransferase</keyword>
<evidence type="ECO:0000256" key="16">
    <source>
        <dbReference type="SAM" id="MobiDB-lite"/>
    </source>
</evidence>
<comment type="similarity">
    <text evidence="14">Belongs to the ARTD/PARP family.</text>
</comment>
<dbReference type="Pfam" id="PF02877">
    <property type="entry name" value="PARP_reg"/>
    <property type="match status" value="1"/>
</dbReference>
<comment type="catalytic activity">
    <reaction evidence="1">
        <text>L-aspartyl-[protein] + NAD(+) = 4-O-(ADP-D-ribosyl)-L-aspartyl-[protein] + nicotinamide</text>
        <dbReference type="Rhea" id="RHEA:54424"/>
        <dbReference type="Rhea" id="RHEA-COMP:9867"/>
        <dbReference type="Rhea" id="RHEA-COMP:13832"/>
        <dbReference type="ChEBI" id="CHEBI:17154"/>
        <dbReference type="ChEBI" id="CHEBI:29961"/>
        <dbReference type="ChEBI" id="CHEBI:57540"/>
        <dbReference type="ChEBI" id="CHEBI:138102"/>
    </reaction>
</comment>
<evidence type="ECO:0000256" key="7">
    <source>
        <dbReference type="ARBA" id="ARBA00022723"/>
    </source>
</evidence>
<evidence type="ECO:0000256" key="4">
    <source>
        <dbReference type="ARBA" id="ARBA00022676"/>
    </source>
</evidence>
<evidence type="ECO:0000259" key="18">
    <source>
        <dbReference type="PROSITE" id="PS51059"/>
    </source>
</evidence>
<dbReference type="EMBL" id="LR904179">
    <property type="protein sequence ID" value="CAD7252641.1"/>
    <property type="molecule type" value="Genomic_DNA"/>
</dbReference>
<evidence type="ECO:0000256" key="5">
    <source>
        <dbReference type="ARBA" id="ARBA00022679"/>
    </source>
</evidence>
<evidence type="ECO:0000259" key="20">
    <source>
        <dbReference type="PROSITE" id="PS51977"/>
    </source>
</evidence>
<dbReference type="GO" id="GO:1990404">
    <property type="term" value="F:NAD+-protein mono-ADP-ribosyltransferase activity"/>
    <property type="evidence" value="ECO:0007669"/>
    <property type="project" value="TreeGrafter"/>
</dbReference>
<proteinExistence type="inferred from homology"/>
<evidence type="ECO:0000313" key="22">
    <source>
        <dbReference type="Proteomes" id="UP000677054"/>
    </source>
</evidence>
<dbReference type="InterPro" id="IPR003034">
    <property type="entry name" value="SAP_dom"/>
</dbReference>
<dbReference type="Proteomes" id="UP000677054">
    <property type="component" value="Unassembled WGS sequence"/>
</dbReference>
<dbReference type="Pfam" id="PF05406">
    <property type="entry name" value="WGR"/>
    <property type="match status" value="1"/>
</dbReference>
<dbReference type="GO" id="GO:0003950">
    <property type="term" value="F:NAD+ poly-ADP-ribosyltransferase activity"/>
    <property type="evidence" value="ECO:0007669"/>
    <property type="project" value="UniProtKB-UniRule"/>
</dbReference>
<comment type="subcellular location">
    <subcellularLocation>
        <location evidence="3">Nucleus</location>
    </subcellularLocation>
</comment>
<evidence type="ECO:0000256" key="13">
    <source>
        <dbReference type="ARBA" id="ARBA00023242"/>
    </source>
</evidence>
<feature type="domain" description="PARP catalytic" evidence="18">
    <location>
        <begin position="365"/>
        <end position="590"/>
    </location>
</feature>
<dbReference type="AlphaFoldDB" id="A0A7R9AE92"/>
<evidence type="ECO:0000256" key="12">
    <source>
        <dbReference type="ARBA" id="ARBA00023125"/>
    </source>
</evidence>
<dbReference type="SUPFAM" id="SSF56399">
    <property type="entry name" value="ADP-ribosylation"/>
    <property type="match status" value="1"/>
</dbReference>
<dbReference type="PROSITE" id="PS51977">
    <property type="entry name" value="WGR"/>
    <property type="match status" value="1"/>
</dbReference>
<evidence type="ECO:0000256" key="15">
    <source>
        <dbReference type="RuleBase" id="RU362114"/>
    </source>
</evidence>
<feature type="compositionally biased region" description="Basic and acidic residues" evidence="16">
    <location>
        <begin position="67"/>
        <end position="79"/>
    </location>
</feature>
<dbReference type="SUPFAM" id="SSF47587">
    <property type="entry name" value="Domain of poly(ADP-ribose) polymerase"/>
    <property type="match status" value="1"/>
</dbReference>
<evidence type="ECO:0000256" key="8">
    <source>
        <dbReference type="ARBA" id="ARBA00022737"/>
    </source>
</evidence>
<dbReference type="Gene3D" id="1.10.720.30">
    <property type="entry name" value="SAP domain"/>
    <property type="match status" value="1"/>
</dbReference>
<feature type="domain" description="SAP" evidence="17">
    <location>
        <begin position="27"/>
        <end position="61"/>
    </location>
</feature>
<dbReference type="GO" id="GO:0070212">
    <property type="term" value="P:protein poly-ADP-ribosylation"/>
    <property type="evidence" value="ECO:0007669"/>
    <property type="project" value="TreeGrafter"/>
</dbReference>
<evidence type="ECO:0000256" key="6">
    <source>
        <dbReference type="ARBA" id="ARBA00022695"/>
    </source>
</evidence>
<dbReference type="Gene3D" id="1.20.142.10">
    <property type="entry name" value="Poly(ADP-ribose) polymerase, regulatory domain"/>
    <property type="match status" value="1"/>
</dbReference>
<dbReference type="EC" id="2.4.2.-" evidence="15"/>
<dbReference type="Gene3D" id="2.20.140.10">
    <property type="entry name" value="WGR domain"/>
    <property type="match status" value="1"/>
</dbReference>
<keyword evidence="9" id="KW-0863">Zinc-finger</keyword>
<keyword evidence="12" id="KW-0238">DNA-binding</keyword>
<dbReference type="PROSITE" id="PS51060">
    <property type="entry name" value="PARP_ALPHA_HD"/>
    <property type="match status" value="1"/>
</dbReference>
<sequence>MPPKRKASKVSTSQDEVDLKSLKVADLKSLKVADLKKMCETNGLGKTGTKTQLIQRLQKHQQDEEEPPAKMKKEESEGTKMKKAFQALKEENPTAKRKAKVDQSCPLSNDSDVQVLKDYDSMLNQTNIGQNNNKYYVIQVLHNKRTGNYWTWNRWGRVGEAGQTSLTPCAKDEKKAIDLFKKKFSDKTKNKWENQNNFTPYPGKYTLLDMSGEDEEEEKVEVKEEKGKKKKVKGCSLDKATQELISLIFDHDMFNNAMKAMNLDTKKMPLGKLSKQQIAKGFDALLELEEAIKNKKSQDVLSDLSSKFYTLIPHDFGRMRPTVLDNADLIREKKDMLLVLSDIELAQSMEKDSTKKEGEKKEMPHPLDVKYEQLKCRLTRLDPSHEMYEILQTYKEKTKPDNTKLRILDIFEINREPEGLRAKRHDGISNRKLLWHGTNVAVVAAILKEGLRIMPHSGGLVGKGIYFASLNQKSYGYVGSTGGWGANKENIGIMFLAEVILGNEHSVFQCEPNITKAPAGCDSVVAQGQIEPNPKEDKVIVLDGKQVMVPQGKPVKNPKAKNTSFYFSEYLVYQESQVRLRYLIKFDWSN</sequence>
<dbReference type="Pfam" id="PF02037">
    <property type="entry name" value="SAP"/>
    <property type="match status" value="1"/>
</dbReference>
<evidence type="ECO:0000256" key="2">
    <source>
        <dbReference type="ARBA" id="ARBA00000459"/>
    </source>
</evidence>
<keyword evidence="10" id="KW-0862">Zinc</keyword>
<keyword evidence="5 15" id="KW-0808">Transferase</keyword>
<accession>A0A7R9AE92</accession>
<dbReference type="InterPro" id="IPR036930">
    <property type="entry name" value="WGR_dom_sf"/>
</dbReference>
<dbReference type="GO" id="GO:0003677">
    <property type="term" value="F:DNA binding"/>
    <property type="evidence" value="ECO:0007669"/>
    <property type="project" value="UniProtKB-KW"/>
</dbReference>
<keyword evidence="8" id="KW-0677">Repeat</keyword>
<evidence type="ECO:0000313" key="21">
    <source>
        <dbReference type="EMBL" id="CAD7252641.1"/>
    </source>
</evidence>
<evidence type="ECO:0000256" key="1">
    <source>
        <dbReference type="ARBA" id="ARBA00000438"/>
    </source>
</evidence>
<dbReference type="SUPFAM" id="SSF68906">
    <property type="entry name" value="SAP domain"/>
    <property type="match status" value="1"/>
</dbReference>
<reference evidence="21" key="1">
    <citation type="submission" date="2020-11" db="EMBL/GenBank/DDBJ databases">
        <authorList>
            <person name="Tran Van P."/>
        </authorList>
    </citation>
    <scope>NUCLEOTIDE SEQUENCE</scope>
</reference>
<dbReference type="InterPro" id="IPR012317">
    <property type="entry name" value="Poly(ADP-ribose)pol_cat_dom"/>
</dbReference>
<evidence type="ECO:0000256" key="14">
    <source>
        <dbReference type="ARBA" id="ARBA00024347"/>
    </source>
</evidence>
<dbReference type="InterPro" id="IPR008893">
    <property type="entry name" value="WGR_domain"/>
</dbReference>
<evidence type="ECO:0000256" key="10">
    <source>
        <dbReference type="ARBA" id="ARBA00022833"/>
    </source>
</evidence>
<dbReference type="SMART" id="SM00773">
    <property type="entry name" value="WGR"/>
    <property type="match status" value="1"/>
</dbReference>
<dbReference type="EMBL" id="CAJPEV010004662">
    <property type="protein sequence ID" value="CAG0902135.1"/>
    <property type="molecule type" value="Genomic_DNA"/>
</dbReference>
<dbReference type="GO" id="GO:0005730">
    <property type="term" value="C:nucleolus"/>
    <property type="evidence" value="ECO:0007669"/>
    <property type="project" value="TreeGrafter"/>
</dbReference>
<dbReference type="InterPro" id="IPR050800">
    <property type="entry name" value="ARTD/PARP"/>
</dbReference>
<evidence type="ECO:0000259" key="19">
    <source>
        <dbReference type="PROSITE" id="PS51060"/>
    </source>
</evidence>
<dbReference type="FunFam" id="2.20.140.10:FF:000001">
    <property type="entry name" value="Poly [ADP-ribose] polymerase"/>
    <property type="match status" value="1"/>
</dbReference>
<dbReference type="Gene3D" id="3.90.228.10">
    <property type="match status" value="1"/>
</dbReference>
<dbReference type="GO" id="GO:0035861">
    <property type="term" value="C:site of double-strand break"/>
    <property type="evidence" value="ECO:0007669"/>
    <property type="project" value="TreeGrafter"/>
</dbReference>
<dbReference type="InterPro" id="IPR004102">
    <property type="entry name" value="Poly(ADP-ribose)pol_reg_dom"/>
</dbReference>
<name>A0A7R9AE92_9CRUS</name>
<dbReference type="Pfam" id="PF00644">
    <property type="entry name" value="PARP"/>
    <property type="match status" value="1"/>
</dbReference>